<dbReference type="InParanoid" id="A0A3N1HKF7"/>
<keyword evidence="3" id="KW-1185">Reference proteome</keyword>
<evidence type="ECO:0000313" key="3">
    <source>
        <dbReference type="Proteomes" id="UP000276232"/>
    </source>
</evidence>
<sequence>MAPESGRPDGGQVTPVPLPPVPPGALGDVELADEIELYGAVVVAASEKDGSLTPAEIDDALGVDDAPAADGGGAAVDGDGGALP</sequence>
<feature type="region of interest" description="Disordered" evidence="1">
    <location>
        <begin position="1"/>
        <end position="27"/>
    </location>
</feature>
<organism evidence="2 3">
    <name type="scientific">Pseudokineococcus lusitanus</name>
    <dbReference type="NCBI Taxonomy" id="763993"/>
    <lineage>
        <taxon>Bacteria</taxon>
        <taxon>Bacillati</taxon>
        <taxon>Actinomycetota</taxon>
        <taxon>Actinomycetes</taxon>
        <taxon>Kineosporiales</taxon>
        <taxon>Kineosporiaceae</taxon>
        <taxon>Pseudokineococcus</taxon>
    </lineage>
</organism>
<dbReference type="EMBL" id="RJKN01000005">
    <property type="protein sequence ID" value="ROP42822.1"/>
    <property type="molecule type" value="Genomic_DNA"/>
</dbReference>
<accession>A0A3N1HKF7</accession>
<evidence type="ECO:0000256" key="1">
    <source>
        <dbReference type="SAM" id="MobiDB-lite"/>
    </source>
</evidence>
<reference evidence="2 3" key="1">
    <citation type="journal article" date="2015" name="Stand. Genomic Sci.">
        <title>Genomic Encyclopedia of Bacterial and Archaeal Type Strains, Phase III: the genomes of soil and plant-associated and newly described type strains.</title>
        <authorList>
            <person name="Whitman W.B."/>
            <person name="Woyke T."/>
            <person name="Klenk H.P."/>
            <person name="Zhou Y."/>
            <person name="Lilburn T.G."/>
            <person name="Beck B.J."/>
            <person name="De Vos P."/>
            <person name="Vandamme P."/>
            <person name="Eisen J.A."/>
            <person name="Garrity G."/>
            <person name="Hugenholtz P."/>
            <person name="Kyrpides N.C."/>
        </authorList>
    </citation>
    <scope>NUCLEOTIDE SEQUENCE [LARGE SCALE GENOMIC DNA]</scope>
    <source>
        <strain evidence="2 3">CECT 7306</strain>
    </source>
</reference>
<feature type="compositionally biased region" description="Gly residues" evidence="1">
    <location>
        <begin position="70"/>
        <end position="84"/>
    </location>
</feature>
<comment type="caution">
    <text evidence="2">The sequence shown here is derived from an EMBL/GenBank/DDBJ whole genome shotgun (WGS) entry which is preliminary data.</text>
</comment>
<dbReference type="AlphaFoldDB" id="A0A3N1HKF7"/>
<name>A0A3N1HKF7_9ACTN</name>
<protein>
    <submittedName>
        <fullName evidence="2">Uncharacterized protein</fullName>
    </submittedName>
</protein>
<proteinExistence type="predicted"/>
<dbReference type="RefSeq" id="WP_199720156.1">
    <property type="nucleotide sequence ID" value="NZ_RJKN01000005.1"/>
</dbReference>
<gene>
    <name evidence="2" type="ORF">EDC03_2109</name>
</gene>
<evidence type="ECO:0000313" key="2">
    <source>
        <dbReference type="EMBL" id="ROP42822.1"/>
    </source>
</evidence>
<dbReference type="Proteomes" id="UP000276232">
    <property type="component" value="Unassembled WGS sequence"/>
</dbReference>
<feature type="region of interest" description="Disordered" evidence="1">
    <location>
        <begin position="61"/>
        <end position="84"/>
    </location>
</feature>